<dbReference type="InterPro" id="IPR008993">
    <property type="entry name" value="TIMP-like_OB-fold"/>
</dbReference>
<dbReference type="InterPro" id="IPR001820">
    <property type="entry name" value="TIMP"/>
</dbReference>
<dbReference type="InterPro" id="IPR001134">
    <property type="entry name" value="Netrin_domain"/>
</dbReference>
<keyword evidence="3" id="KW-0964">Secreted</keyword>
<dbReference type="GO" id="GO:0008191">
    <property type="term" value="F:metalloendopeptidase inhibitor activity"/>
    <property type="evidence" value="ECO:0007669"/>
    <property type="project" value="InterPro"/>
</dbReference>
<dbReference type="AlphaFoldDB" id="A0A9D4RC87"/>
<dbReference type="GO" id="GO:0005615">
    <property type="term" value="C:extracellular space"/>
    <property type="evidence" value="ECO:0007669"/>
    <property type="project" value="TreeGrafter"/>
</dbReference>
<dbReference type="PROSITE" id="PS50189">
    <property type="entry name" value="NTR"/>
    <property type="match status" value="1"/>
</dbReference>
<dbReference type="PANTHER" id="PTHR28593">
    <property type="entry name" value="METEORIN-LIKE PROTEIN"/>
    <property type="match status" value="1"/>
</dbReference>
<dbReference type="OrthoDB" id="6092325at2759"/>
<proteinExistence type="inferred from homology"/>
<feature type="chain" id="PRO_5038571264" description="NTR domain-containing protein" evidence="6">
    <location>
        <begin position="24"/>
        <end position="286"/>
    </location>
</feature>
<evidence type="ECO:0000256" key="3">
    <source>
        <dbReference type="ARBA" id="ARBA00022525"/>
    </source>
</evidence>
<dbReference type="SUPFAM" id="SSF50242">
    <property type="entry name" value="TIMP-like"/>
    <property type="match status" value="1"/>
</dbReference>
<reference evidence="8" key="1">
    <citation type="journal article" date="2019" name="bioRxiv">
        <title>The Genome of the Zebra Mussel, Dreissena polymorpha: A Resource for Invasive Species Research.</title>
        <authorList>
            <person name="McCartney M.A."/>
            <person name="Auch B."/>
            <person name="Kono T."/>
            <person name="Mallez S."/>
            <person name="Zhang Y."/>
            <person name="Obille A."/>
            <person name="Becker A."/>
            <person name="Abrahante J.E."/>
            <person name="Garbe J."/>
            <person name="Badalamenti J.P."/>
            <person name="Herman A."/>
            <person name="Mangelson H."/>
            <person name="Liachko I."/>
            <person name="Sullivan S."/>
            <person name="Sone E.D."/>
            <person name="Koren S."/>
            <person name="Silverstein K.A.T."/>
            <person name="Beckman K.B."/>
            <person name="Gohl D.M."/>
        </authorList>
    </citation>
    <scope>NUCLEOTIDE SEQUENCE</scope>
    <source>
        <strain evidence="8">Duluth1</strain>
        <tissue evidence="8">Whole animal</tissue>
    </source>
</reference>
<dbReference type="GO" id="GO:0005179">
    <property type="term" value="F:hormone activity"/>
    <property type="evidence" value="ECO:0007669"/>
    <property type="project" value="TreeGrafter"/>
</dbReference>
<dbReference type="InterPro" id="IPR051998">
    <property type="entry name" value="Meteorin-like"/>
</dbReference>
<keyword evidence="4 6" id="KW-0732">Signal</keyword>
<dbReference type="Proteomes" id="UP000828390">
    <property type="component" value="Unassembled WGS sequence"/>
</dbReference>
<organism evidence="8 9">
    <name type="scientific">Dreissena polymorpha</name>
    <name type="common">Zebra mussel</name>
    <name type="synonym">Mytilus polymorpha</name>
    <dbReference type="NCBI Taxonomy" id="45954"/>
    <lineage>
        <taxon>Eukaryota</taxon>
        <taxon>Metazoa</taxon>
        <taxon>Spiralia</taxon>
        <taxon>Lophotrochozoa</taxon>
        <taxon>Mollusca</taxon>
        <taxon>Bivalvia</taxon>
        <taxon>Autobranchia</taxon>
        <taxon>Heteroconchia</taxon>
        <taxon>Euheterodonta</taxon>
        <taxon>Imparidentia</taxon>
        <taxon>Neoheterodontei</taxon>
        <taxon>Myida</taxon>
        <taxon>Dreissenoidea</taxon>
        <taxon>Dreissenidae</taxon>
        <taxon>Dreissena</taxon>
    </lineage>
</organism>
<dbReference type="PANTHER" id="PTHR28593:SF3">
    <property type="entry name" value="METEORIN-LIKE PROTEIN"/>
    <property type="match status" value="1"/>
</dbReference>
<accession>A0A9D4RC87</accession>
<evidence type="ECO:0000313" key="9">
    <source>
        <dbReference type="Proteomes" id="UP000828390"/>
    </source>
</evidence>
<keyword evidence="9" id="KW-1185">Reference proteome</keyword>
<dbReference type="EMBL" id="JAIWYP010000002">
    <property type="protein sequence ID" value="KAH3863101.1"/>
    <property type="molecule type" value="Genomic_DNA"/>
</dbReference>
<dbReference type="Pfam" id="PF00965">
    <property type="entry name" value="TIMP"/>
    <property type="match status" value="1"/>
</dbReference>
<evidence type="ECO:0000259" key="7">
    <source>
        <dbReference type="PROSITE" id="PS50189"/>
    </source>
</evidence>
<name>A0A9D4RC87_DREPO</name>
<feature type="signal peptide" evidence="6">
    <location>
        <begin position="1"/>
        <end position="23"/>
    </location>
</feature>
<reference evidence="8" key="2">
    <citation type="submission" date="2020-11" db="EMBL/GenBank/DDBJ databases">
        <authorList>
            <person name="McCartney M.A."/>
            <person name="Auch B."/>
            <person name="Kono T."/>
            <person name="Mallez S."/>
            <person name="Becker A."/>
            <person name="Gohl D.M."/>
            <person name="Silverstein K.A.T."/>
            <person name="Koren S."/>
            <person name="Bechman K.B."/>
            <person name="Herman A."/>
            <person name="Abrahante J.E."/>
            <person name="Garbe J."/>
        </authorList>
    </citation>
    <scope>NUCLEOTIDE SEQUENCE</scope>
    <source>
        <strain evidence="8">Duluth1</strain>
        <tissue evidence="8">Whole animal</tissue>
    </source>
</reference>
<comment type="caution">
    <text evidence="8">The sequence shown here is derived from an EMBL/GenBank/DDBJ whole genome shotgun (WGS) entry which is preliminary data.</text>
</comment>
<evidence type="ECO:0000256" key="4">
    <source>
        <dbReference type="ARBA" id="ARBA00022729"/>
    </source>
</evidence>
<gene>
    <name evidence="8" type="ORF">DPMN_026079</name>
</gene>
<evidence type="ECO:0000256" key="1">
    <source>
        <dbReference type="ARBA" id="ARBA00004613"/>
    </source>
</evidence>
<evidence type="ECO:0000313" key="8">
    <source>
        <dbReference type="EMBL" id="KAH3863101.1"/>
    </source>
</evidence>
<keyword evidence="5" id="KW-1015">Disulfide bond</keyword>
<protein>
    <recommendedName>
        <fullName evidence="7">NTR domain-containing protein</fullName>
    </recommendedName>
</protein>
<sequence length="286" mass="31948">MENLLYVCGFLLMMVTFSSQCDSCDCNISGGVGVHVAALTCKSGFVKWYNPTGALRIVVSQTKTPFATTCFVVDTSDVRIKISQEVAPSANSKSPTDRSRHVMNDHNLRTVYTGKGRSQEICLTTDTDIVLFIEPEMGSLLGTQIVSFQYDISERKPLDQTDFMEECRPCSEEELLTAYCASDFVVVGRMQDVHHFNEKTHIDVAVSQIIRQTGSHFSRMRRDANELQGTITAPRKCGVAKGNGVFLLTGRERLGELRMGCAPYLEEWEQIVSEAERTGRMQCTRD</sequence>
<dbReference type="Gene3D" id="2.40.50.120">
    <property type="match status" value="1"/>
</dbReference>
<evidence type="ECO:0000256" key="6">
    <source>
        <dbReference type="SAM" id="SignalP"/>
    </source>
</evidence>
<evidence type="ECO:0000256" key="2">
    <source>
        <dbReference type="ARBA" id="ARBA00005669"/>
    </source>
</evidence>
<evidence type="ECO:0000256" key="5">
    <source>
        <dbReference type="ARBA" id="ARBA00023157"/>
    </source>
</evidence>
<comment type="similarity">
    <text evidence="2">Belongs to the meteorin family.</text>
</comment>
<feature type="domain" description="NTR" evidence="7">
    <location>
        <begin position="167"/>
        <end position="283"/>
    </location>
</feature>
<comment type="subcellular location">
    <subcellularLocation>
        <location evidence="1">Secreted</location>
    </subcellularLocation>
</comment>